<dbReference type="InterPro" id="IPR036061">
    <property type="entry name" value="CheW-like_dom_sf"/>
</dbReference>
<organism evidence="2 3">
    <name type="scientific">Piscinibacter sakaiensis</name>
    <name type="common">Ideonella sakaiensis</name>
    <dbReference type="NCBI Taxonomy" id="1547922"/>
    <lineage>
        <taxon>Bacteria</taxon>
        <taxon>Pseudomonadati</taxon>
        <taxon>Pseudomonadota</taxon>
        <taxon>Betaproteobacteria</taxon>
        <taxon>Burkholderiales</taxon>
        <taxon>Sphaerotilaceae</taxon>
        <taxon>Piscinibacter</taxon>
    </lineage>
</organism>
<dbReference type="EMBL" id="BBYR01000010">
    <property type="protein sequence ID" value="GAP34782.1"/>
    <property type="molecule type" value="Genomic_DNA"/>
</dbReference>
<dbReference type="STRING" id="1547922.ISF6_0181"/>
<reference evidence="2 3" key="2">
    <citation type="journal article" date="2016" name="Science">
        <title>A bacterium that degrades and assimilates poly(ethylene terephthalate).</title>
        <authorList>
            <person name="Yoshida S."/>
            <person name="Hiraga K."/>
            <person name="Takehana T."/>
            <person name="Taniguchi I."/>
            <person name="Yamaji H."/>
            <person name="Maeda Y."/>
            <person name="Toyohara K."/>
            <person name="Miyamoto K."/>
            <person name="Kimura Y."/>
            <person name="Oda K."/>
        </authorList>
    </citation>
    <scope>NUCLEOTIDE SEQUENCE [LARGE SCALE GENOMIC DNA]</scope>
    <source>
        <strain evidence="3">NBRC 110686 / TISTR 2288 / 201-F6</strain>
    </source>
</reference>
<sequence length="185" mass="19247">MADPDALRALQNRLATQLEAALAQDRGESWLAVEAGGAGLLLPLADAGEIFPFRGALRVPHTRPWFLGVADLRGTLHGVTDLARFLGLPGPPPGAAAATADAGWLVALNPRLESLAALRVDRLAGLRRADQLEALDPAPGAGARPAFAGALFREPAAAGGARPWQEIRLAALAADGHFVDIGRRP</sequence>
<dbReference type="GO" id="GO:0007165">
    <property type="term" value="P:signal transduction"/>
    <property type="evidence" value="ECO:0007669"/>
    <property type="project" value="InterPro"/>
</dbReference>
<dbReference type="SMART" id="SM00260">
    <property type="entry name" value="CheW"/>
    <property type="match status" value="1"/>
</dbReference>
<dbReference type="InterPro" id="IPR002545">
    <property type="entry name" value="CheW-lke_dom"/>
</dbReference>
<dbReference type="SUPFAM" id="SSF50341">
    <property type="entry name" value="CheW-like"/>
    <property type="match status" value="1"/>
</dbReference>
<accession>A0A0K8NWK3</accession>
<dbReference type="AlphaFoldDB" id="A0A0K8NWK3"/>
<protein>
    <submittedName>
        <fullName evidence="2">Type IV pili signal transduction protein PilI</fullName>
    </submittedName>
</protein>
<dbReference type="RefSeq" id="WP_054018892.1">
    <property type="nucleotide sequence ID" value="NZ_BBYR01000010.1"/>
</dbReference>
<feature type="domain" description="CheW-like" evidence="1">
    <location>
        <begin position="27"/>
        <end position="178"/>
    </location>
</feature>
<gene>
    <name evidence="2" type="ORF">ISF6_0181</name>
</gene>
<evidence type="ECO:0000313" key="3">
    <source>
        <dbReference type="Proteomes" id="UP000037660"/>
    </source>
</evidence>
<comment type="caution">
    <text evidence="2">The sequence shown here is derived from an EMBL/GenBank/DDBJ whole genome shotgun (WGS) entry which is preliminary data.</text>
</comment>
<dbReference type="Pfam" id="PF01584">
    <property type="entry name" value="CheW"/>
    <property type="match status" value="1"/>
</dbReference>
<evidence type="ECO:0000313" key="2">
    <source>
        <dbReference type="EMBL" id="GAP34782.1"/>
    </source>
</evidence>
<dbReference type="GO" id="GO:0006935">
    <property type="term" value="P:chemotaxis"/>
    <property type="evidence" value="ECO:0007669"/>
    <property type="project" value="InterPro"/>
</dbReference>
<name>A0A0K8NWK3_PISS1</name>
<proteinExistence type="predicted"/>
<dbReference type="Gene3D" id="2.40.50.180">
    <property type="entry name" value="CheA-289, Domain 4"/>
    <property type="match status" value="1"/>
</dbReference>
<dbReference type="Proteomes" id="UP000037660">
    <property type="component" value="Unassembled WGS sequence"/>
</dbReference>
<reference evidence="3" key="1">
    <citation type="submission" date="2015-07" db="EMBL/GenBank/DDBJ databases">
        <title>Discovery of a poly(ethylene terephthalate assimilation.</title>
        <authorList>
            <person name="Yoshida S."/>
            <person name="Hiraga K."/>
            <person name="Takehana T."/>
            <person name="Taniguchi I."/>
            <person name="Yamaji H."/>
            <person name="Maeda Y."/>
            <person name="Toyohara K."/>
            <person name="Miyamoto K."/>
            <person name="Kimura Y."/>
            <person name="Oda K."/>
        </authorList>
    </citation>
    <scope>NUCLEOTIDE SEQUENCE [LARGE SCALE GENOMIC DNA]</scope>
    <source>
        <strain evidence="3">NBRC 110686 / TISTR 2288 / 201-F6</strain>
    </source>
</reference>
<evidence type="ECO:0000259" key="1">
    <source>
        <dbReference type="PROSITE" id="PS50851"/>
    </source>
</evidence>
<dbReference type="PROSITE" id="PS50851">
    <property type="entry name" value="CHEW"/>
    <property type="match status" value="1"/>
</dbReference>
<dbReference type="OrthoDB" id="5298045at2"/>
<keyword evidence="3" id="KW-1185">Reference proteome</keyword>